<dbReference type="GO" id="GO:0008933">
    <property type="term" value="F:peptidoglycan lytic transglycosylase activity"/>
    <property type="evidence" value="ECO:0007669"/>
    <property type="project" value="InterPro"/>
</dbReference>
<evidence type="ECO:0000313" key="4">
    <source>
        <dbReference type="EMBL" id="NRQ41294.1"/>
    </source>
</evidence>
<dbReference type="PANTHER" id="PTHR37423">
    <property type="entry name" value="SOLUBLE LYTIC MUREIN TRANSGLYCOSYLASE-RELATED"/>
    <property type="match status" value="1"/>
</dbReference>
<keyword evidence="5" id="KW-1185">Reference proteome</keyword>
<dbReference type="Pfam" id="PF01464">
    <property type="entry name" value="SLT"/>
    <property type="match status" value="1"/>
</dbReference>
<gene>
    <name evidence="4" type="ORF">HRH59_01705</name>
</gene>
<dbReference type="InterPro" id="IPR008258">
    <property type="entry name" value="Transglycosylase_SLT_dom_1"/>
</dbReference>
<comment type="caution">
    <text evidence="4">The sequence shown here is derived from an EMBL/GenBank/DDBJ whole genome shotgun (WGS) entry which is preliminary data.</text>
</comment>
<evidence type="ECO:0000256" key="2">
    <source>
        <dbReference type="SAM" id="SignalP"/>
    </source>
</evidence>
<dbReference type="AlphaFoldDB" id="A0A7Y5EGF4"/>
<feature type="domain" description="Transglycosylase SLT" evidence="3">
    <location>
        <begin position="117"/>
        <end position="222"/>
    </location>
</feature>
<dbReference type="Gene3D" id="1.10.530.10">
    <property type="match status" value="1"/>
</dbReference>
<dbReference type="PANTHER" id="PTHR37423:SF2">
    <property type="entry name" value="MEMBRANE-BOUND LYTIC MUREIN TRANSGLYCOSYLASE C"/>
    <property type="match status" value="1"/>
</dbReference>
<dbReference type="GO" id="GO:0000270">
    <property type="term" value="P:peptidoglycan metabolic process"/>
    <property type="evidence" value="ECO:0007669"/>
    <property type="project" value="InterPro"/>
</dbReference>
<accession>A0A7Y5EGF4</accession>
<sequence>MDLTSVLRVILFACYFSGALASLVVQSAEVEADNGKKQLKLSPDDRPQALPIQPQRKALPQVAVYKSLKNDGTAIFSDRQPLNRPYQVVRFDCFACDPKSKVNWHTTPLYIRPYNRLISAAATEHQLDPALIRAVIHAESAFRPAVVSRKGAVGLMQLMPKTAAELGVANSSAPEQNIAGGSRYLAQLLKQYNGEMALALAAYNAGSSNVRRYNGIPPFAETRAYVERVTILHKRYQQAG</sequence>
<dbReference type="GO" id="GO:0016020">
    <property type="term" value="C:membrane"/>
    <property type="evidence" value="ECO:0007669"/>
    <property type="project" value="InterPro"/>
</dbReference>
<dbReference type="InterPro" id="IPR000189">
    <property type="entry name" value="Transglyc_AS"/>
</dbReference>
<dbReference type="CDD" id="cd13401">
    <property type="entry name" value="Slt70-like"/>
    <property type="match status" value="1"/>
</dbReference>
<evidence type="ECO:0000259" key="3">
    <source>
        <dbReference type="Pfam" id="PF01464"/>
    </source>
</evidence>
<name>A0A7Y5EGF4_9GAMM</name>
<dbReference type="SUPFAM" id="SSF53955">
    <property type="entry name" value="Lysozyme-like"/>
    <property type="match status" value="1"/>
</dbReference>
<reference evidence="4 5" key="1">
    <citation type="submission" date="2020-06" db="EMBL/GenBank/DDBJ databases">
        <title>Rheinheimera sp. nov., a marine bacterium isolated from coastal.</title>
        <authorList>
            <person name="Yu Q."/>
            <person name="Qi Y."/>
            <person name="Pu J."/>
        </authorList>
    </citation>
    <scope>NUCLEOTIDE SEQUENCE [LARGE SCALE GENOMIC DNA]</scope>
    <source>
        <strain evidence="4 5">YQF-2</strain>
    </source>
</reference>
<comment type="similarity">
    <text evidence="1">Belongs to the transglycosylase Slt family.</text>
</comment>
<keyword evidence="2" id="KW-0732">Signal</keyword>
<protein>
    <submittedName>
        <fullName evidence="4">Lytic transglycosylase domain-containing protein</fullName>
    </submittedName>
</protein>
<feature type="signal peptide" evidence="2">
    <location>
        <begin position="1"/>
        <end position="21"/>
    </location>
</feature>
<organism evidence="4 5">
    <name type="scientific">Rheinheimera lutimaris</name>
    <dbReference type="NCBI Taxonomy" id="2740584"/>
    <lineage>
        <taxon>Bacteria</taxon>
        <taxon>Pseudomonadati</taxon>
        <taxon>Pseudomonadota</taxon>
        <taxon>Gammaproteobacteria</taxon>
        <taxon>Chromatiales</taxon>
        <taxon>Chromatiaceae</taxon>
        <taxon>Rheinheimera</taxon>
    </lineage>
</organism>
<dbReference type="Proteomes" id="UP000523161">
    <property type="component" value="Unassembled WGS sequence"/>
</dbReference>
<dbReference type="PROSITE" id="PS00922">
    <property type="entry name" value="TRANSGLYCOSYLASE"/>
    <property type="match status" value="1"/>
</dbReference>
<dbReference type="EMBL" id="JABSOD010000002">
    <property type="protein sequence ID" value="NRQ41294.1"/>
    <property type="molecule type" value="Genomic_DNA"/>
</dbReference>
<proteinExistence type="inferred from homology"/>
<evidence type="ECO:0000313" key="5">
    <source>
        <dbReference type="Proteomes" id="UP000523161"/>
    </source>
</evidence>
<dbReference type="RefSeq" id="WP_173499550.1">
    <property type="nucleotide sequence ID" value="NZ_JABSOD010000002.1"/>
</dbReference>
<evidence type="ECO:0000256" key="1">
    <source>
        <dbReference type="ARBA" id="ARBA00007734"/>
    </source>
</evidence>
<dbReference type="InterPro" id="IPR023346">
    <property type="entry name" value="Lysozyme-like_dom_sf"/>
</dbReference>
<feature type="chain" id="PRO_5031466304" evidence="2">
    <location>
        <begin position="22"/>
        <end position="240"/>
    </location>
</feature>